<evidence type="ECO:0000313" key="1">
    <source>
        <dbReference type="EMBL" id="GLI35594.1"/>
    </source>
</evidence>
<dbReference type="AlphaFoldDB" id="A0A9W6L9K2"/>
<evidence type="ECO:0008006" key="3">
    <source>
        <dbReference type="Google" id="ProtNLM"/>
    </source>
</evidence>
<gene>
    <name evidence="1" type="ORF">DAMNIGENAA_30270</name>
</gene>
<keyword evidence="2" id="KW-1185">Reference proteome</keyword>
<dbReference type="EMBL" id="BSDR01000001">
    <property type="protein sequence ID" value="GLI35594.1"/>
    <property type="molecule type" value="Genomic_DNA"/>
</dbReference>
<evidence type="ECO:0000313" key="2">
    <source>
        <dbReference type="Proteomes" id="UP001144372"/>
    </source>
</evidence>
<proteinExistence type="predicted"/>
<dbReference type="Pfam" id="PF12953">
    <property type="entry name" value="DUF3842"/>
    <property type="match status" value="1"/>
</dbReference>
<accession>A0A9W6L9K2</accession>
<name>A0A9W6L9K2_9BACT</name>
<dbReference type="Proteomes" id="UP001144372">
    <property type="component" value="Unassembled WGS sequence"/>
</dbReference>
<protein>
    <recommendedName>
        <fullName evidence="3">DUF3842 family protein</fullName>
    </recommendedName>
</protein>
<reference evidence="1" key="1">
    <citation type="submission" date="2022-12" db="EMBL/GenBank/DDBJ databases">
        <title>Reference genome sequencing for broad-spectrum identification of bacterial and archaeal isolates by mass spectrometry.</title>
        <authorList>
            <person name="Sekiguchi Y."/>
            <person name="Tourlousse D.M."/>
        </authorList>
    </citation>
    <scope>NUCLEOTIDE SEQUENCE</scope>
    <source>
        <strain evidence="1">ASRB1</strain>
    </source>
</reference>
<dbReference type="RefSeq" id="WP_281795561.1">
    <property type="nucleotide sequence ID" value="NZ_BSDR01000001.1"/>
</dbReference>
<dbReference type="InterPro" id="IPR024208">
    <property type="entry name" value="DUF3842"/>
</dbReference>
<comment type="caution">
    <text evidence="1">The sequence shown here is derived from an EMBL/GenBank/DDBJ whole genome shotgun (WGS) entry which is preliminary data.</text>
</comment>
<organism evidence="1 2">
    <name type="scientific">Desulforhabdus amnigena</name>
    <dbReference type="NCBI Taxonomy" id="40218"/>
    <lineage>
        <taxon>Bacteria</taxon>
        <taxon>Pseudomonadati</taxon>
        <taxon>Thermodesulfobacteriota</taxon>
        <taxon>Syntrophobacteria</taxon>
        <taxon>Syntrophobacterales</taxon>
        <taxon>Syntrophobacteraceae</taxon>
        <taxon>Desulforhabdus</taxon>
    </lineage>
</organism>
<sequence>MIRIAVIDGQGGGIGTTVIKKIVETYGDRTEVWALGTNAIATAQMMKARANRGATGENAICHCVQQVDVIIGPISILLSHAMMGEVTPAMVQSIGSAKATKLLLPVTQDPIVIVGTVREPLPHLVEKLVCQHLSAYLTEGTHLPCP</sequence>